<keyword evidence="11" id="KW-0460">Magnesium</keyword>
<dbReference type="EC" id="2.7.9.2" evidence="5"/>
<keyword evidence="9" id="KW-0418">Kinase</keyword>
<keyword evidence="10" id="KW-0067">ATP-binding</keyword>
<dbReference type="Pfam" id="PF01326">
    <property type="entry name" value="PPDK_N"/>
    <property type="match status" value="1"/>
</dbReference>
<dbReference type="InterPro" id="IPR006319">
    <property type="entry name" value="PEP_synth"/>
</dbReference>
<dbReference type="SUPFAM" id="SSF56059">
    <property type="entry name" value="Glutathione synthetase ATP-binding domain-like"/>
    <property type="match status" value="1"/>
</dbReference>
<dbReference type="GO" id="GO:0006094">
    <property type="term" value="P:gluconeogenesis"/>
    <property type="evidence" value="ECO:0007669"/>
    <property type="project" value="UniProtKB-UniPathway"/>
</dbReference>
<dbReference type="PANTHER" id="PTHR43030:SF1">
    <property type="entry name" value="PHOSPHOENOLPYRUVATE SYNTHASE"/>
    <property type="match status" value="1"/>
</dbReference>
<evidence type="ECO:0000256" key="12">
    <source>
        <dbReference type="ARBA" id="ARBA00033470"/>
    </source>
</evidence>
<dbReference type="Pfam" id="PF00391">
    <property type="entry name" value="PEP-utilizers"/>
    <property type="match status" value="1"/>
</dbReference>
<accession>X1FVQ1</accession>
<evidence type="ECO:0000256" key="2">
    <source>
        <dbReference type="ARBA" id="ARBA00002988"/>
    </source>
</evidence>
<evidence type="ECO:0000256" key="9">
    <source>
        <dbReference type="ARBA" id="ARBA00022777"/>
    </source>
</evidence>
<comment type="pathway">
    <text evidence="3">Carbohydrate biosynthesis; gluconeogenesis.</text>
</comment>
<keyword evidence="8" id="KW-0547">Nucleotide-binding</keyword>
<evidence type="ECO:0000256" key="13">
    <source>
        <dbReference type="ARBA" id="ARBA00047700"/>
    </source>
</evidence>
<keyword evidence="7" id="KW-0479">Metal-binding</keyword>
<feature type="non-terminal residue" evidence="16">
    <location>
        <position position="1"/>
    </location>
</feature>
<dbReference type="InterPro" id="IPR008279">
    <property type="entry name" value="PEP-util_enz_mobile_dom"/>
</dbReference>
<comment type="cofactor">
    <cofactor evidence="1">
        <name>Mg(2+)</name>
        <dbReference type="ChEBI" id="CHEBI:18420"/>
    </cofactor>
</comment>
<dbReference type="PROSITE" id="PS00370">
    <property type="entry name" value="PEP_ENZYMES_PHOS_SITE"/>
    <property type="match status" value="1"/>
</dbReference>
<dbReference type="AlphaFoldDB" id="X1FVQ1"/>
<dbReference type="EMBL" id="BARU01009160">
    <property type="protein sequence ID" value="GAH33409.1"/>
    <property type="molecule type" value="Genomic_DNA"/>
</dbReference>
<protein>
    <recommendedName>
        <fullName evidence="5">pyruvate, water dikinase</fullName>
        <ecNumber evidence="5">2.7.9.2</ecNumber>
    </recommendedName>
    <alternativeName>
        <fullName evidence="12">Pyruvate, water dikinase</fullName>
    </alternativeName>
</protein>
<comment type="catalytic activity">
    <reaction evidence="13">
        <text>pyruvate + ATP + H2O = phosphoenolpyruvate + AMP + phosphate + 2 H(+)</text>
        <dbReference type="Rhea" id="RHEA:11364"/>
        <dbReference type="ChEBI" id="CHEBI:15361"/>
        <dbReference type="ChEBI" id="CHEBI:15377"/>
        <dbReference type="ChEBI" id="CHEBI:15378"/>
        <dbReference type="ChEBI" id="CHEBI:30616"/>
        <dbReference type="ChEBI" id="CHEBI:43474"/>
        <dbReference type="ChEBI" id="CHEBI:58702"/>
        <dbReference type="ChEBI" id="CHEBI:456215"/>
        <dbReference type="EC" id="2.7.9.2"/>
    </reaction>
</comment>
<evidence type="ECO:0000256" key="8">
    <source>
        <dbReference type="ARBA" id="ARBA00022741"/>
    </source>
</evidence>
<reference evidence="16" key="1">
    <citation type="journal article" date="2014" name="Front. Microbiol.">
        <title>High frequency of phylogenetically diverse reductive dehalogenase-homologous genes in deep subseafloor sedimentary metagenomes.</title>
        <authorList>
            <person name="Kawai M."/>
            <person name="Futagami T."/>
            <person name="Toyoda A."/>
            <person name="Takaki Y."/>
            <person name="Nishi S."/>
            <person name="Hori S."/>
            <person name="Arai W."/>
            <person name="Tsubouchi T."/>
            <person name="Morono Y."/>
            <person name="Uchiyama I."/>
            <person name="Ito T."/>
            <person name="Fujiyama A."/>
            <person name="Inagaki F."/>
            <person name="Takami H."/>
        </authorList>
    </citation>
    <scope>NUCLEOTIDE SEQUENCE</scope>
    <source>
        <strain evidence="16">Expedition CK06-06</strain>
    </source>
</reference>
<dbReference type="UniPathway" id="UPA00138"/>
<dbReference type="Gene3D" id="3.50.30.10">
    <property type="entry name" value="Phosphohistidine domain"/>
    <property type="match status" value="1"/>
</dbReference>
<dbReference type="GO" id="GO:0005524">
    <property type="term" value="F:ATP binding"/>
    <property type="evidence" value="ECO:0007669"/>
    <property type="project" value="UniProtKB-KW"/>
</dbReference>
<dbReference type="Gene3D" id="3.30.470.20">
    <property type="entry name" value="ATP-grasp fold, B domain"/>
    <property type="match status" value="1"/>
</dbReference>
<evidence type="ECO:0000256" key="6">
    <source>
        <dbReference type="ARBA" id="ARBA00022679"/>
    </source>
</evidence>
<dbReference type="InterPro" id="IPR036637">
    <property type="entry name" value="Phosphohistidine_dom_sf"/>
</dbReference>
<evidence type="ECO:0000313" key="16">
    <source>
        <dbReference type="EMBL" id="GAH33409.1"/>
    </source>
</evidence>
<evidence type="ECO:0000256" key="1">
    <source>
        <dbReference type="ARBA" id="ARBA00001946"/>
    </source>
</evidence>
<organism evidence="16">
    <name type="scientific">marine sediment metagenome</name>
    <dbReference type="NCBI Taxonomy" id="412755"/>
    <lineage>
        <taxon>unclassified sequences</taxon>
        <taxon>metagenomes</taxon>
        <taxon>ecological metagenomes</taxon>
    </lineage>
</organism>
<comment type="similarity">
    <text evidence="4">Belongs to the PEP-utilizing enzyme family.</text>
</comment>
<comment type="function">
    <text evidence="2">Catalyzes the phosphorylation of pyruvate to phosphoenolpyruvate.</text>
</comment>
<evidence type="ECO:0000259" key="15">
    <source>
        <dbReference type="Pfam" id="PF01326"/>
    </source>
</evidence>
<dbReference type="GO" id="GO:0008986">
    <property type="term" value="F:pyruvate, water dikinase activity"/>
    <property type="evidence" value="ECO:0007669"/>
    <property type="project" value="UniProtKB-EC"/>
</dbReference>
<proteinExistence type="inferred from homology"/>
<evidence type="ECO:0000256" key="3">
    <source>
        <dbReference type="ARBA" id="ARBA00004742"/>
    </source>
</evidence>
<gene>
    <name evidence="16" type="ORF">S03H2_17724</name>
</gene>
<dbReference type="InterPro" id="IPR013815">
    <property type="entry name" value="ATP_grasp_subdomain_1"/>
</dbReference>
<feature type="domain" description="Pyruvate phosphate dikinase AMP/ATP-binding" evidence="15">
    <location>
        <begin position="2"/>
        <end position="251"/>
    </location>
</feature>
<dbReference type="Gene3D" id="3.30.1490.20">
    <property type="entry name" value="ATP-grasp fold, A domain"/>
    <property type="match status" value="1"/>
</dbReference>
<sequence length="344" mass="38322">YVIEQAKIPDSLADEIIEAYHNLIERIGGESTFAVRSSATAEDLPDASFAGQQDTHLNISGENQILEYVLKDMASVFTTRATMYRERAGFDHFSVKLSVGVQEIAGGLEGVKTSGVMFTEDPDSGNPNVITIRGTWGLGELIVQGVEKGDEFIVFKHDPNLTIISRDLVKKELMMIFDKEKGGTITLPVELERQKKYCLNDEQVKILARYAIKIRSHYNQPMDIEWALGNNGKIYIVQARPETVHSQKGDTEEIFYLLENPKKLTEDGYLVENTGTAIGRRIGYGKVKVIESINNAHLLEEGDILITEETNPDWTSYMQNLGGVITERGGPTCHAAIVSRELNI</sequence>
<evidence type="ECO:0000256" key="7">
    <source>
        <dbReference type="ARBA" id="ARBA00022723"/>
    </source>
</evidence>
<comment type="caution">
    <text evidence="16">The sequence shown here is derived from an EMBL/GenBank/DDBJ whole genome shotgun (WGS) entry which is preliminary data.</text>
</comment>
<evidence type="ECO:0000259" key="14">
    <source>
        <dbReference type="Pfam" id="PF00391"/>
    </source>
</evidence>
<dbReference type="InterPro" id="IPR002192">
    <property type="entry name" value="PPDK_AMP/ATP-bd"/>
</dbReference>
<keyword evidence="6" id="KW-0808">Transferase</keyword>
<evidence type="ECO:0000256" key="11">
    <source>
        <dbReference type="ARBA" id="ARBA00022842"/>
    </source>
</evidence>
<evidence type="ECO:0000256" key="5">
    <source>
        <dbReference type="ARBA" id="ARBA00011996"/>
    </source>
</evidence>
<name>X1FVQ1_9ZZZZ</name>
<dbReference type="PANTHER" id="PTHR43030">
    <property type="entry name" value="PHOSPHOENOLPYRUVATE SYNTHASE"/>
    <property type="match status" value="1"/>
</dbReference>
<dbReference type="InterPro" id="IPR018274">
    <property type="entry name" value="PEP_util_AS"/>
</dbReference>
<dbReference type="GO" id="GO:0046872">
    <property type="term" value="F:metal ion binding"/>
    <property type="evidence" value="ECO:0007669"/>
    <property type="project" value="UniProtKB-KW"/>
</dbReference>
<feature type="domain" description="PEP-utilising enzyme mobile" evidence="14">
    <location>
        <begin position="299"/>
        <end position="344"/>
    </location>
</feature>
<evidence type="ECO:0000256" key="4">
    <source>
        <dbReference type="ARBA" id="ARBA00007837"/>
    </source>
</evidence>
<evidence type="ECO:0000256" key="10">
    <source>
        <dbReference type="ARBA" id="ARBA00022840"/>
    </source>
</evidence>
<feature type="non-terminal residue" evidence="16">
    <location>
        <position position="344"/>
    </location>
</feature>
<dbReference type="SUPFAM" id="SSF52009">
    <property type="entry name" value="Phosphohistidine domain"/>
    <property type="match status" value="1"/>
</dbReference>